<reference evidence="8 9" key="1">
    <citation type="submission" date="2014-12" db="EMBL/GenBank/DDBJ databases">
        <title>Draft genome sequences of 29 type strains of Enterococci.</title>
        <authorList>
            <person name="Zhong Z."/>
            <person name="Sun Z."/>
            <person name="Liu W."/>
            <person name="Zhang W."/>
            <person name="Zhang H."/>
        </authorList>
    </citation>
    <scope>NUCLEOTIDE SEQUENCE [LARGE SCALE GENOMIC DNA]</scope>
    <source>
        <strain evidence="8 9">DSM 21207</strain>
    </source>
</reference>
<dbReference type="AlphaFoldDB" id="A0A1L8R8J6"/>
<keyword evidence="3" id="KW-1003">Cell membrane</keyword>
<comment type="similarity">
    <text evidence="2">Belongs to the chromate ion transporter (CHR) (TC 2.A.51) family.</text>
</comment>
<feature type="transmembrane region" description="Helical" evidence="7">
    <location>
        <begin position="158"/>
        <end position="179"/>
    </location>
</feature>
<dbReference type="PANTHER" id="PTHR43663">
    <property type="entry name" value="CHROMATE TRANSPORT PROTEIN-RELATED"/>
    <property type="match status" value="1"/>
</dbReference>
<evidence type="ECO:0008006" key="10">
    <source>
        <dbReference type="Google" id="ProtNLM"/>
    </source>
</evidence>
<evidence type="ECO:0000256" key="5">
    <source>
        <dbReference type="ARBA" id="ARBA00022989"/>
    </source>
</evidence>
<keyword evidence="6 7" id="KW-0472">Membrane</keyword>
<sequence>MEKLKFYAWICRVNLYISAFTFGGGYVVVPMIRKFYVDEKACFSKDDLMEMAAIAQSSPGAIAINLGVLAGKKAGGYVGALLSAICGIIPPIVILAIISSFYVAFSQNLIVMAVLRGMQACVAAMIVDLLIDMVQLIVSEKQLLLTLLIPFSFIANAFFQVNVLVILGITAVLCMLVVWQKGEI</sequence>
<comment type="caution">
    <text evidence="8">The sequence shown here is derived from an EMBL/GenBank/DDBJ whole genome shotgun (WGS) entry which is preliminary data.</text>
</comment>
<evidence type="ECO:0000256" key="4">
    <source>
        <dbReference type="ARBA" id="ARBA00022692"/>
    </source>
</evidence>
<evidence type="ECO:0000256" key="2">
    <source>
        <dbReference type="ARBA" id="ARBA00005262"/>
    </source>
</evidence>
<dbReference type="GO" id="GO:0015109">
    <property type="term" value="F:chromate transmembrane transporter activity"/>
    <property type="evidence" value="ECO:0007669"/>
    <property type="project" value="InterPro"/>
</dbReference>
<evidence type="ECO:0000256" key="1">
    <source>
        <dbReference type="ARBA" id="ARBA00004651"/>
    </source>
</evidence>
<feature type="transmembrane region" description="Helical" evidence="7">
    <location>
        <begin position="6"/>
        <end position="29"/>
    </location>
</feature>
<dbReference type="STRING" id="317010.RU96_GL001564"/>
<evidence type="ECO:0000313" key="9">
    <source>
        <dbReference type="Proteomes" id="UP000182835"/>
    </source>
</evidence>
<proteinExistence type="inferred from homology"/>
<accession>A0A1L8R8J6</accession>
<gene>
    <name evidence="8" type="ORF">RU96_GL001564</name>
</gene>
<name>A0A1L8R8J6_9ENTE</name>
<comment type="subcellular location">
    <subcellularLocation>
        <location evidence="1">Cell membrane</location>
        <topology evidence="1">Multi-pass membrane protein</topology>
    </subcellularLocation>
</comment>
<dbReference type="EMBL" id="JXKG01000003">
    <property type="protein sequence ID" value="OJG16067.1"/>
    <property type="molecule type" value="Genomic_DNA"/>
</dbReference>
<feature type="transmembrane region" description="Helical" evidence="7">
    <location>
        <begin position="50"/>
        <end position="71"/>
    </location>
</feature>
<dbReference type="GO" id="GO:0005886">
    <property type="term" value="C:plasma membrane"/>
    <property type="evidence" value="ECO:0007669"/>
    <property type="project" value="UniProtKB-SubCell"/>
</dbReference>
<dbReference type="PANTHER" id="PTHR43663:SF1">
    <property type="entry name" value="CHROMATE TRANSPORTER"/>
    <property type="match status" value="1"/>
</dbReference>
<dbReference type="Pfam" id="PF02417">
    <property type="entry name" value="Chromate_transp"/>
    <property type="match status" value="1"/>
</dbReference>
<dbReference type="OrthoDB" id="9027281at2"/>
<evidence type="ECO:0000256" key="6">
    <source>
        <dbReference type="ARBA" id="ARBA00023136"/>
    </source>
</evidence>
<keyword evidence="5 7" id="KW-1133">Transmembrane helix</keyword>
<organism evidence="8 9">
    <name type="scientific">Enterococcus canintestini</name>
    <dbReference type="NCBI Taxonomy" id="317010"/>
    <lineage>
        <taxon>Bacteria</taxon>
        <taxon>Bacillati</taxon>
        <taxon>Bacillota</taxon>
        <taxon>Bacilli</taxon>
        <taxon>Lactobacillales</taxon>
        <taxon>Enterococcaceae</taxon>
        <taxon>Enterococcus</taxon>
    </lineage>
</organism>
<keyword evidence="4 7" id="KW-0812">Transmembrane</keyword>
<evidence type="ECO:0000256" key="7">
    <source>
        <dbReference type="SAM" id="Phobius"/>
    </source>
</evidence>
<dbReference type="RefSeq" id="WP_071864097.1">
    <property type="nucleotide sequence ID" value="NZ_JBHLVQ010000033.1"/>
</dbReference>
<evidence type="ECO:0000313" key="8">
    <source>
        <dbReference type="EMBL" id="OJG16067.1"/>
    </source>
</evidence>
<protein>
    <recommendedName>
        <fullName evidence="10">Chromate transporter</fullName>
    </recommendedName>
</protein>
<dbReference type="Proteomes" id="UP000182835">
    <property type="component" value="Unassembled WGS sequence"/>
</dbReference>
<dbReference type="InterPro" id="IPR052518">
    <property type="entry name" value="CHR_Transporter"/>
</dbReference>
<feature type="transmembrane region" description="Helical" evidence="7">
    <location>
        <begin position="77"/>
        <end position="105"/>
    </location>
</feature>
<evidence type="ECO:0000256" key="3">
    <source>
        <dbReference type="ARBA" id="ARBA00022475"/>
    </source>
</evidence>
<dbReference type="InterPro" id="IPR003370">
    <property type="entry name" value="Chromate_transpt"/>
</dbReference>